<dbReference type="Proteomes" id="UP001472677">
    <property type="component" value="Unassembled WGS sequence"/>
</dbReference>
<dbReference type="EMBL" id="JBBPBM010000004">
    <property type="protein sequence ID" value="KAK8588937.1"/>
    <property type="molecule type" value="Genomic_DNA"/>
</dbReference>
<protein>
    <submittedName>
        <fullName evidence="2">Uncharacterized protein</fullName>
    </submittedName>
</protein>
<accession>A0ABR2FXL9</accession>
<feature type="region of interest" description="Disordered" evidence="1">
    <location>
        <begin position="58"/>
        <end position="97"/>
    </location>
</feature>
<evidence type="ECO:0000256" key="1">
    <source>
        <dbReference type="SAM" id="MobiDB-lite"/>
    </source>
</evidence>
<feature type="compositionally biased region" description="Polar residues" evidence="1">
    <location>
        <begin position="88"/>
        <end position="97"/>
    </location>
</feature>
<gene>
    <name evidence="2" type="ORF">V6N12_023347</name>
</gene>
<organism evidence="2 3">
    <name type="scientific">Hibiscus sabdariffa</name>
    <name type="common">roselle</name>
    <dbReference type="NCBI Taxonomy" id="183260"/>
    <lineage>
        <taxon>Eukaryota</taxon>
        <taxon>Viridiplantae</taxon>
        <taxon>Streptophyta</taxon>
        <taxon>Embryophyta</taxon>
        <taxon>Tracheophyta</taxon>
        <taxon>Spermatophyta</taxon>
        <taxon>Magnoliopsida</taxon>
        <taxon>eudicotyledons</taxon>
        <taxon>Gunneridae</taxon>
        <taxon>Pentapetalae</taxon>
        <taxon>rosids</taxon>
        <taxon>malvids</taxon>
        <taxon>Malvales</taxon>
        <taxon>Malvaceae</taxon>
        <taxon>Malvoideae</taxon>
        <taxon>Hibiscus</taxon>
    </lineage>
</organism>
<reference evidence="2 3" key="1">
    <citation type="journal article" date="2024" name="G3 (Bethesda)">
        <title>Genome assembly of Hibiscus sabdariffa L. provides insights into metabolisms of medicinal natural products.</title>
        <authorList>
            <person name="Kim T."/>
        </authorList>
    </citation>
    <scope>NUCLEOTIDE SEQUENCE [LARGE SCALE GENOMIC DNA]</scope>
    <source>
        <strain evidence="2">TK-2024</strain>
        <tissue evidence="2">Old leaves</tissue>
    </source>
</reference>
<sequence length="97" mass="10769">MDESKEKEEVLAQQTSEGCKFVVGNSPDQLNPQDLEEHDSRYAELLNCLYRTRSKKLAGTTLMPTPRDPAQLNPLPTSPNEDVHAPFQSGSSRGPQD</sequence>
<comment type="caution">
    <text evidence="2">The sequence shown here is derived from an EMBL/GenBank/DDBJ whole genome shotgun (WGS) entry which is preliminary data.</text>
</comment>
<evidence type="ECO:0000313" key="3">
    <source>
        <dbReference type="Proteomes" id="UP001472677"/>
    </source>
</evidence>
<evidence type="ECO:0000313" key="2">
    <source>
        <dbReference type="EMBL" id="KAK8588937.1"/>
    </source>
</evidence>
<proteinExistence type="predicted"/>
<name>A0ABR2FXL9_9ROSI</name>
<keyword evidence="3" id="KW-1185">Reference proteome</keyword>